<accession>A0A9D4ZJ27</accession>
<evidence type="ECO:0000256" key="3">
    <source>
        <dbReference type="ARBA" id="ARBA00022833"/>
    </source>
</evidence>
<dbReference type="Pfam" id="PF12906">
    <property type="entry name" value="RINGv"/>
    <property type="match status" value="1"/>
</dbReference>
<dbReference type="PROSITE" id="PS51292">
    <property type="entry name" value="ZF_RING_CH"/>
    <property type="match status" value="1"/>
</dbReference>
<feature type="domain" description="RING-CH-type" evidence="5">
    <location>
        <begin position="59"/>
        <end position="155"/>
    </location>
</feature>
<name>A0A9D4ZJ27_ADICA</name>
<dbReference type="SUPFAM" id="SSF57850">
    <property type="entry name" value="RING/U-box"/>
    <property type="match status" value="1"/>
</dbReference>
<evidence type="ECO:0000256" key="2">
    <source>
        <dbReference type="ARBA" id="ARBA00022771"/>
    </source>
</evidence>
<evidence type="ECO:0000313" key="7">
    <source>
        <dbReference type="Proteomes" id="UP000886520"/>
    </source>
</evidence>
<keyword evidence="4" id="KW-0812">Transmembrane</keyword>
<keyword evidence="7" id="KW-1185">Reference proteome</keyword>
<dbReference type="InterPro" id="IPR011016">
    <property type="entry name" value="Znf_RING-CH"/>
</dbReference>
<sequence length="345" mass="37607">MTEGLGSEAEEGVGNTSTISDATIKLQVNKGADPEIYANKSHVHTSEVALLQVRCVHVDEEVSLDVCRICQCHDSDEVGENALKLLRITVPSHAIDESSKAFGKTGLACHVDRLMELGCACKNDHALAHYACALRWFVSRASVVCEICGMPAANVNIIDWINVLCVLRGKDALQQTHVIPMLANVDISPCRIAHCTFDTFANASEDLIEVMAWFDPAGNRTNLPRTLSEQTLSEQVIDVQDDVSSSTSPATKWAIEVAGILIATGLLTVTITWLLSSRLDKSVARRGVDVLLGGLCALSIVVFLRFGVLPRIKYGPARYWAILVVFWFLVFGVWASTTRSSRSHS</sequence>
<gene>
    <name evidence="6" type="ORF">GOP47_0007277</name>
</gene>
<proteinExistence type="predicted"/>
<evidence type="ECO:0000256" key="1">
    <source>
        <dbReference type="ARBA" id="ARBA00022723"/>
    </source>
</evidence>
<keyword evidence="1" id="KW-0479">Metal-binding</keyword>
<feature type="transmembrane region" description="Helical" evidence="4">
    <location>
        <begin position="287"/>
        <end position="307"/>
    </location>
</feature>
<reference evidence="6" key="1">
    <citation type="submission" date="2021-01" db="EMBL/GenBank/DDBJ databases">
        <title>Adiantum capillus-veneris genome.</title>
        <authorList>
            <person name="Fang Y."/>
            <person name="Liao Q."/>
        </authorList>
    </citation>
    <scope>NUCLEOTIDE SEQUENCE</scope>
    <source>
        <strain evidence="6">H3</strain>
        <tissue evidence="6">Leaf</tissue>
    </source>
</reference>
<evidence type="ECO:0000259" key="5">
    <source>
        <dbReference type="PROSITE" id="PS51292"/>
    </source>
</evidence>
<feature type="transmembrane region" description="Helical" evidence="4">
    <location>
        <begin position="319"/>
        <end position="337"/>
    </location>
</feature>
<dbReference type="InterPro" id="IPR013083">
    <property type="entry name" value="Znf_RING/FYVE/PHD"/>
</dbReference>
<dbReference type="Gene3D" id="3.30.40.10">
    <property type="entry name" value="Zinc/RING finger domain, C3HC4 (zinc finger)"/>
    <property type="match status" value="1"/>
</dbReference>
<keyword evidence="4" id="KW-1133">Transmembrane helix</keyword>
<keyword evidence="4" id="KW-0472">Membrane</keyword>
<dbReference type="OrthoDB" id="1900797at2759"/>
<comment type="caution">
    <text evidence="6">The sequence shown here is derived from an EMBL/GenBank/DDBJ whole genome shotgun (WGS) entry which is preliminary data.</text>
</comment>
<organism evidence="6 7">
    <name type="scientific">Adiantum capillus-veneris</name>
    <name type="common">Maidenhair fern</name>
    <dbReference type="NCBI Taxonomy" id="13818"/>
    <lineage>
        <taxon>Eukaryota</taxon>
        <taxon>Viridiplantae</taxon>
        <taxon>Streptophyta</taxon>
        <taxon>Embryophyta</taxon>
        <taxon>Tracheophyta</taxon>
        <taxon>Polypodiopsida</taxon>
        <taxon>Polypodiidae</taxon>
        <taxon>Polypodiales</taxon>
        <taxon>Pteridineae</taxon>
        <taxon>Pteridaceae</taxon>
        <taxon>Vittarioideae</taxon>
        <taxon>Adiantum</taxon>
    </lineage>
</organism>
<keyword evidence="2" id="KW-0863">Zinc-finger</keyword>
<protein>
    <recommendedName>
        <fullName evidence="5">RING-CH-type domain-containing protein</fullName>
    </recommendedName>
</protein>
<keyword evidence="3" id="KW-0862">Zinc</keyword>
<dbReference type="SMART" id="SM00744">
    <property type="entry name" value="RINGv"/>
    <property type="match status" value="1"/>
</dbReference>
<dbReference type="GO" id="GO:0008270">
    <property type="term" value="F:zinc ion binding"/>
    <property type="evidence" value="ECO:0007669"/>
    <property type="project" value="UniProtKB-KW"/>
</dbReference>
<dbReference type="EMBL" id="JABFUD020000007">
    <property type="protein sequence ID" value="KAI5077453.1"/>
    <property type="molecule type" value="Genomic_DNA"/>
</dbReference>
<dbReference type="PANTHER" id="PTHR46214:SF12">
    <property type="entry name" value="RING_FYVE_PHD ZINC FINGER SUPERFAMILY PROTEIN"/>
    <property type="match status" value="1"/>
</dbReference>
<dbReference type="PANTHER" id="PTHR46214">
    <property type="entry name" value="ZINC FINGER, RING-CH-TYPE"/>
    <property type="match status" value="1"/>
</dbReference>
<dbReference type="AlphaFoldDB" id="A0A9D4ZJ27"/>
<evidence type="ECO:0000256" key="4">
    <source>
        <dbReference type="SAM" id="Phobius"/>
    </source>
</evidence>
<feature type="transmembrane region" description="Helical" evidence="4">
    <location>
        <begin position="253"/>
        <end position="275"/>
    </location>
</feature>
<evidence type="ECO:0000313" key="6">
    <source>
        <dbReference type="EMBL" id="KAI5077453.1"/>
    </source>
</evidence>
<dbReference type="Proteomes" id="UP000886520">
    <property type="component" value="Chromosome 7"/>
</dbReference>